<evidence type="ECO:0000313" key="1">
    <source>
        <dbReference type="EMBL" id="QXF33865.1"/>
    </source>
</evidence>
<dbReference type="InterPro" id="IPR022385">
    <property type="entry name" value="Rhs_assc_core"/>
</dbReference>
<dbReference type="Proteomes" id="UP000693715">
    <property type="component" value="Chromosome"/>
</dbReference>
<sequence>MASPIYSSAFNESSYLSGQPDLRTGLFSKRFTLGSVVGNAGNGPSLALTLAFDPLTAWSDQAYTQSAGNYPEKPWGYGWTLSVPRYSFDSDSNSGQLSLLQGMSWVVLDGLTSGDKPLDGHLLLTLRVNIAQDGQTLTVTYANGTILTYTFSLDSSRLQDALLTSIRSANGRSLTVQYVPGSGELQSIIDDTGMVLCYVDSNGPCLGGNVLFYPVQNGTTWEADSNNPDSYVVTLTVQNALLTKVTYPESLIYTLTYQDLSPNNVHMYYLTQVVHATGMVENVEYLAQLPLPNPPAGYPTYIWGVTQYTQSPGVGTPDLVSTYTYGTGDSGIEGDNTGNNFFGYGAPNVSLTSNLDTLLHVTQAYCYTNQQKTVFDDSTTVVTTQTYDKFHSLLRKVVTRDDSVHTQTLNSSYGYVNESSDIAGQDPRYKLPTQADATYQDNSVSPALFRTETTQLDWSENGQLVSKTDKAGTVTEFSYYPATGESDGDNQCPPDPNNFSWHIKDKVVTPAPVDTEQGILFDDAPISRMHYQYAVMPCYDNTELQYIVTAHQNQYYTVDRTESLYSDVEYAYYDSLDAHDSSLVYGRQKSVSTTLYDYAGAQPVSTVSQQIMAYVSGDSTQTPAPTLNYTGLVSTATTLFAGELLQQTQSVTSTAGKSLRIVQNSHQPETCTTLDYQYDGLGRVISEAAAINTSYAAIRTYEYDFAKLDVKLSSIQTPATLLQTDAKNGQLKTLYDGAGHPIQTFLLDVDGVITAPPDFYLVRQFSYNAGGSVISTTAIDYVPGDTPDNPSHSATTTRSYDVWGNVSAVTYSDGHQHITIQDPISNTTFSYLQSSPNAQEQLKAQCTLTTSSVLGVPITTEMQNANEEHYAITTYAYDGVGNQRQVTDDQGNVTSTDYDVYQRPTVKTRPDFTQNVTQYAPGSTQVLPIAVGVRASECDEVVTLGERTFDGFNRIVTETVGGRVTQYTYYDSGDLQPQKMTTPVGDNITLNYQPRLMNVLLSAVLGDNFTPSAQYSYDDISGVMLTALLTDDVGNSNQTTMTYFSSGQLKSERFDLTIESVPQPSKNTQYTYTLKGKLLTYTDVCGNTQTLHYDSLGRLNSCTQQMLTVDIAYNFFGQPGKVTVVDSDTGNTAILLLSNDTFGREKIRTFYTTVNGESNQQTLILSYNTLNQITQRELLRNKVSVQTETYTYTLLGQLGTYTCEGNEYPVDITGNAIYRQGFSFDLYGNVATLITDYSYSSSNTATYQYSDTDPTQLINISNVPNTDQDATFSYDGNGNMLTDEQGRQLTYNSLNQRTAIFENNGTLLARYAYDALGRQIALQPVEQPIRTFWYQGQTLVNEIQGNMQAACLLGLASLTNDGERWQAQLLGTDNQGSVIQITGSTSTNYRSYTPLGYTSEIGSSENLSVPDKGYIGQPTDPVSGDQLLGNGYRGYNPRIGCFMSQDRASPFGRGGFNGYEFDNGNPINNTDPSGRGPVVDLFEMLLGVTTEIAAAIVTGGAAIPEEAALDAGVVGADAGVEAAGEIGAMDAAGNVEGAAETSGLGEGTLENTKQKLYPVEENLAGWTQREGEATVTVVHKTSDLDVLSDTTRSHKFVFNQEGKLAIGSISKEVDPKMLSHPALAAIAGQSGVISAGYLHRAGNKIFLVNHSGHYRPSFERLVPVKGYIQNDLELKTYKIRANSLKHLLLKLIR</sequence>
<gene>
    <name evidence="1" type="ORF">B0X70_12455</name>
</gene>
<evidence type="ECO:0000313" key="2">
    <source>
        <dbReference type="Proteomes" id="UP000693715"/>
    </source>
</evidence>
<organism evidence="1 2">
    <name type="scientific">Photorhabdus akhurstii</name>
    <dbReference type="NCBI Taxonomy" id="171438"/>
    <lineage>
        <taxon>Bacteria</taxon>
        <taxon>Pseudomonadati</taxon>
        <taxon>Pseudomonadota</taxon>
        <taxon>Gammaproteobacteria</taxon>
        <taxon>Enterobacterales</taxon>
        <taxon>Morganellaceae</taxon>
        <taxon>Photorhabdus</taxon>
    </lineage>
</organism>
<dbReference type="InterPro" id="IPR050708">
    <property type="entry name" value="T6SS_VgrG/RHS"/>
</dbReference>
<proteinExistence type="predicted"/>
<dbReference type="EMBL" id="CP020335">
    <property type="protein sequence ID" value="QXF33865.1"/>
    <property type="molecule type" value="Genomic_DNA"/>
</dbReference>
<dbReference type="PANTHER" id="PTHR32305">
    <property type="match status" value="1"/>
</dbReference>
<name>A0ABX8LVQ8_9GAMM</name>
<protein>
    <submittedName>
        <fullName evidence="1">Uncharacterized protein</fullName>
    </submittedName>
</protein>
<reference evidence="1 2" key="1">
    <citation type="submission" date="2017-03" db="EMBL/GenBank/DDBJ databases">
        <title>Genome comparison of Photorhabdus luminescens strain 0813-124 phase variants.</title>
        <authorList>
            <person name="Chien C.-C."/>
            <person name="Chen W.-J."/>
            <person name="Shih M.-C."/>
            <person name="Hsieh F.-C."/>
        </authorList>
    </citation>
    <scope>NUCLEOTIDE SEQUENCE [LARGE SCALE GENOMIC DNA]</scope>
    <source>
        <strain evidence="1 2">0813-124 phase II</strain>
    </source>
</reference>
<keyword evidence="2" id="KW-1185">Reference proteome</keyword>
<dbReference type="RefSeq" id="WP_217471622.1">
    <property type="nucleotide sequence ID" value="NZ_CP020335.1"/>
</dbReference>
<dbReference type="NCBIfam" id="TIGR03696">
    <property type="entry name" value="Rhs_assc_core"/>
    <property type="match status" value="1"/>
</dbReference>
<accession>A0ABX8LVQ8</accession>
<dbReference type="PANTHER" id="PTHR32305:SF15">
    <property type="entry name" value="PROTEIN RHSA-RELATED"/>
    <property type="match status" value="1"/>
</dbReference>